<dbReference type="RefSeq" id="WP_184451318.1">
    <property type="nucleotide sequence ID" value="NZ_JACHMK010000001.1"/>
</dbReference>
<dbReference type="SMART" id="SM00357">
    <property type="entry name" value="CSP"/>
    <property type="match status" value="1"/>
</dbReference>
<dbReference type="Gene3D" id="2.40.50.140">
    <property type="entry name" value="Nucleic acid-binding proteins"/>
    <property type="match status" value="1"/>
</dbReference>
<dbReference type="PROSITE" id="PS00352">
    <property type="entry name" value="CSD_1"/>
    <property type="match status" value="1"/>
</dbReference>
<dbReference type="PRINTS" id="PR00050">
    <property type="entry name" value="COLDSHOCK"/>
</dbReference>
<gene>
    <name evidence="5" type="ORF">HD592_000190</name>
</gene>
<dbReference type="CDD" id="cd04458">
    <property type="entry name" value="CSP_CDS"/>
    <property type="match status" value="1"/>
</dbReference>
<dbReference type="InterPro" id="IPR050181">
    <property type="entry name" value="Cold_shock_domain"/>
</dbReference>
<organism evidence="5 6">
    <name type="scientific">Schaalia hyovaginalis</name>
    <dbReference type="NCBI Taxonomy" id="29316"/>
    <lineage>
        <taxon>Bacteria</taxon>
        <taxon>Bacillati</taxon>
        <taxon>Actinomycetota</taxon>
        <taxon>Actinomycetes</taxon>
        <taxon>Actinomycetales</taxon>
        <taxon>Actinomycetaceae</taxon>
        <taxon>Schaalia</taxon>
    </lineage>
</organism>
<dbReference type="PROSITE" id="PS51857">
    <property type="entry name" value="CSD_2"/>
    <property type="match status" value="1"/>
</dbReference>
<feature type="domain" description="CSD" evidence="4">
    <location>
        <begin position="1"/>
        <end position="67"/>
    </location>
</feature>
<dbReference type="PIRSF" id="PIRSF002599">
    <property type="entry name" value="Cold_shock_A"/>
    <property type="match status" value="1"/>
</dbReference>
<comment type="subcellular location">
    <subcellularLocation>
        <location evidence="1 3">Cytoplasm</location>
    </subcellularLocation>
</comment>
<dbReference type="GO" id="GO:0003676">
    <property type="term" value="F:nucleic acid binding"/>
    <property type="evidence" value="ECO:0007669"/>
    <property type="project" value="InterPro"/>
</dbReference>
<proteinExistence type="predicted"/>
<dbReference type="EMBL" id="JACHMK010000001">
    <property type="protein sequence ID" value="MBB6333625.1"/>
    <property type="molecule type" value="Genomic_DNA"/>
</dbReference>
<dbReference type="InterPro" id="IPR012340">
    <property type="entry name" value="NA-bd_OB-fold"/>
</dbReference>
<dbReference type="InterPro" id="IPR012156">
    <property type="entry name" value="Cold_shock_CspA"/>
</dbReference>
<dbReference type="FunFam" id="2.40.50.140:FF:000006">
    <property type="entry name" value="Cold shock protein CspC"/>
    <property type="match status" value="1"/>
</dbReference>
<dbReference type="Pfam" id="PF00313">
    <property type="entry name" value="CSD"/>
    <property type="match status" value="1"/>
</dbReference>
<dbReference type="GO" id="GO:0005737">
    <property type="term" value="C:cytoplasm"/>
    <property type="evidence" value="ECO:0007669"/>
    <property type="project" value="UniProtKB-SubCell"/>
</dbReference>
<evidence type="ECO:0000256" key="3">
    <source>
        <dbReference type="RuleBase" id="RU000408"/>
    </source>
</evidence>
<comment type="caution">
    <text evidence="5">The sequence shown here is derived from an EMBL/GenBank/DDBJ whole genome shotgun (WGS) entry which is preliminary data.</text>
</comment>
<protein>
    <submittedName>
        <fullName evidence="5">CspA family cold shock protein</fullName>
    </submittedName>
</protein>
<dbReference type="InterPro" id="IPR019844">
    <property type="entry name" value="CSD_CS"/>
</dbReference>
<keyword evidence="6" id="KW-1185">Reference proteome</keyword>
<evidence type="ECO:0000256" key="2">
    <source>
        <dbReference type="ARBA" id="ARBA00022490"/>
    </source>
</evidence>
<dbReference type="AlphaFoldDB" id="A0A923E3Q8"/>
<sequence>MTTGVVKWFNDEKGYGFITPDDGSADVFAHFSNIVQEGGRRTLFEEEKVEFEITQGPKGLQAENIQRLG</sequence>
<dbReference type="InterPro" id="IPR002059">
    <property type="entry name" value="CSP_DNA-bd"/>
</dbReference>
<evidence type="ECO:0000313" key="5">
    <source>
        <dbReference type="EMBL" id="MBB6333625.1"/>
    </source>
</evidence>
<keyword evidence="2" id="KW-0963">Cytoplasm</keyword>
<accession>A0A923E3Q8</accession>
<dbReference type="PANTHER" id="PTHR11544">
    <property type="entry name" value="COLD SHOCK DOMAIN CONTAINING PROTEINS"/>
    <property type="match status" value="1"/>
</dbReference>
<name>A0A923E3Q8_9ACTO</name>
<dbReference type="GeneID" id="85978318"/>
<dbReference type="Proteomes" id="UP000617426">
    <property type="component" value="Unassembled WGS sequence"/>
</dbReference>
<evidence type="ECO:0000256" key="1">
    <source>
        <dbReference type="ARBA" id="ARBA00004496"/>
    </source>
</evidence>
<dbReference type="InterPro" id="IPR011129">
    <property type="entry name" value="CSD"/>
</dbReference>
<reference evidence="5" key="1">
    <citation type="submission" date="2020-08" db="EMBL/GenBank/DDBJ databases">
        <title>Sequencing the genomes of 1000 actinobacteria strains.</title>
        <authorList>
            <person name="Klenk H.-P."/>
        </authorList>
    </citation>
    <scope>NUCLEOTIDE SEQUENCE</scope>
    <source>
        <strain evidence="5">DSM 10695</strain>
    </source>
</reference>
<evidence type="ECO:0000313" key="6">
    <source>
        <dbReference type="Proteomes" id="UP000617426"/>
    </source>
</evidence>
<evidence type="ECO:0000259" key="4">
    <source>
        <dbReference type="PROSITE" id="PS51857"/>
    </source>
</evidence>
<dbReference type="SUPFAM" id="SSF50249">
    <property type="entry name" value="Nucleic acid-binding proteins"/>
    <property type="match status" value="1"/>
</dbReference>